<dbReference type="EMBL" id="AP003853">
    <property type="protein sequence ID" value="BAD68822.1"/>
    <property type="molecule type" value="Genomic_DNA"/>
</dbReference>
<feature type="signal peptide" evidence="1">
    <location>
        <begin position="1"/>
        <end position="21"/>
    </location>
</feature>
<gene>
    <name evidence="2" type="primary">OSJNBa0091E23.38</name>
</gene>
<evidence type="ECO:0008006" key="3">
    <source>
        <dbReference type="Google" id="ProtNLM"/>
    </source>
</evidence>
<dbReference type="AlphaFoldDB" id="Q5VP03"/>
<protein>
    <recommendedName>
        <fullName evidence="3">Secreted protein</fullName>
    </recommendedName>
</protein>
<organism evidence="2">
    <name type="scientific">Oryza sativa subsp. japonica</name>
    <name type="common">Rice</name>
    <dbReference type="NCBI Taxonomy" id="39947"/>
    <lineage>
        <taxon>Eukaryota</taxon>
        <taxon>Viridiplantae</taxon>
        <taxon>Streptophyta</taxon>
        <taxon>Embryophyta</taxon>
        <taxon>Tracheophyta</taxon>
        <taxon>Spermatophyta</taxon>
        <taxon>Magnoliopsida</taxon>
        <taxon>Liliopsida</taxon>
        <taxon>Poales</taxon>
        <taxon>Poaceae</taxon>
        <taxon>BOP clade</taxon>
        <taxon>Oryzoideae</taxon>
        <taxon>Oryzeae</taxon>
        <taxon>Oryzinae</taxon>
        <taxon>Oryza</taxon>
        <taxon>Oryza sativa</taxon>
    </lineage>
</organism>
<sequence>MGARRTVPCFTTSVFVVVVRQTTLISGIGEICTRHQGKVRSIVRTACVRVSGSYSRFKVSPLFRQRQL</sequence>
<feature type="chain" id="PRO_5004263854" description="Secreted protein" evidence="1">
    <location>
        <begin position="22"/>
        <end position="68"/>
    </location>
</feature>
<dbReference type="Proteomes" id="UP000817658">
    <property type="component" value="Chromosome 1"/>
</dbReference>
<evidence type="ECO:0000313" key="2">
    <source>
        <dbReference type="EMBL" id="BAD68822.1"/>
    </source>
</evidence>
<accession>Q5VP03</accession>
<evidence type="ECO:0000256" key="1">
    <source>
        <dbReference type="SAM" id="SignalP"/>
    </source>
</evidence>
<proteinExistence type="predicted"/>
<name>Q5VP03_ORYSJ</name>
<reference evidence="2" key="1">
    <citation type="journal article" date="2002" name="Nature">
        <title>The genome sequence and structure of rice chromosome 1.</title>
        <authorList>
            <person name="Sasaki T."/>
            <person name="Matsumoto T."/>
            <person name="Yamamoto K."/>
            <person name="Sakata K."/>
            <person name="Baba T."/>
            <person name="Katayose Y."/>
            <person name="Wu J."/>
            <person name="Niimura Y."/>
            <person name="Cheng Z."/>
            <person name="Nagamura Y."/>
            <person name="Antonio B.A."/>
            <person name="Kanamori H."/>
            <person name="Hosokawa S."/>
            <person name="Masukawa M."/>
            <person name="Arikawa K."/>
            <person name="Chiden Y."/>
            <person name="Hayashi M."/>
            <person name="Okamoto M."/>
            <person name="Ando T."/>
            <person name="Aoki H."/>
            <person name="Arita K."/>
            <person name="Hamada M."/>
            <person name="Harada C."/>
            <person name="Hijishita S."/>
            <person name="Honda M."/>
            <person name="Ichikawa Y."/>
            <person name="Idonuma A."/>
            <person name="Iijima M."/>
            <person name="Ikeda M."/>
            <person name="Ikeno M."/>
            <person name="Itoh S."/>
            <person name="Itoh T."/>
            <person name="Itoh Y."/>
            <person name="Itoh Y."/>
            <person name="Iwabuchi A."/>
            <person name="Kamiya K."/>
            <person name="Karasawa W."/>
            <person name="Katagiri S."/>
            <person name="Kikuta A."/>
            <person name="Kobayashi N."/>
            <person name="Kono I."/>
            <person name="Machita K."/>
            <person name="Maehara T."/>
            <person name="Mizuno H."/>
            <person name="Mizubayashi T."/>
            <person name="Mukai Y."/>
            <person name="Nagasaki H."/>
            <person name="Nakashima M."/>
            <person name="Nakama Y."/>
            <person name="Nakamichi Y."/>
            <person name="Nakamura M."/>
            <person name="Namiki N."/>
            <person name="Negishi M."/>
            <person name="Ohta I."/>
            <person name="Ono N."/>
            <person name="Saji S."/>
            <person name="Sakai K."/>
            <person name="Shibata M."/>
            <person name="Shimokawa T."/>
            <person name="Shomura A."/>
            <person name="Song J."/>
            <person name="Takazaki Y."/>
            <person name="Terasawa K."/>
            <person name="Tsuji K."/>
            <person name="Waki K."/>
            <person name="Yamagata H."/>
            <person name="Yamane H."/>
            <person name="Yoshiki S."/>
            <person name="Yoshihara R."/>
            <person name="Yukawa K."/>
            <person name="Zhong H."/>
            <person name="Iwama H."/>
            <person name="Endo T."/>
            <person name="Ito H."/>
            <person name="Hahn J.H."/>
            <person name="Kim H.I."/>
            <person name="Eun M.Y."/>
            <person name="Yano M."/>
            <person name="Jiang J."/>
            <person name="Gojobori T."/>
        </authorList>
    </citation>
    <scope>NUCLEOTIDE SEQUENCE [LARGE SCALE GENOMIC DNA]</scope>
</reference>
<keyword evidence="1" id="KW-0732">Signal</keyword>